<dbReference type="OrthoDB" id="365981at2759"/>
<accession>E3M589</accession>
<feature type="domain" description="Origin recognition complex subunit 5 C-terminal" evidence="1">
    <location>
        <begin position="315"/>
        <end position="445"/>
    </location>
</feature>
<evidence type="ECO:0000313" key="3">
    <source>
        <dbReference type="Proteomes" id="UP000008281"/>
    </source>
</evidence>
<gene>
    <name evidence="2" type="ORF">CRE_10866</name>
</gene>
<dbReference type="InterPro" id="IPR027417">
    <property type="entry name" value="P-loop_NTPase"/>
</dbReference>
<dbReference type="EMBL" id="DS268425">
    <property type="protein sequence ID" value="EFO92263.1"/>
    <property type="molecule type" value="Genomic_DNA"/>
</dbReference>
<organism evidence="3">
    <name type="scientific">Caenorhabditis remanei</name>
    <name type="common">Caenorhabditis vulgaris</name>
    <dbReference type="NCBI Taxonomy" id="31234"/>
    <lineage>
        <taxon>Eukaryota</taxon>
        <taxon>Metazoa</taxon>
        <taxon>Ecdysozoa</taxon>
        <taxon>Nematoda</taxon>
        <taxon>Chromadorea</taxon>
        <taxon>Rhabditida</taxon>
        <taxon>Rhabditina</taxon>
        <taxon>Rhabditomorpha</taxon>
        <taxon>Rhabditoidea</taxon>
        <taxon>Rhabditidae</taxon>
        <taxon>Peloderinae</taxon>
        <taxon>Caenorhabditis</taxon>
    </lineage>
</organism>
<dbReference type="Gene3D" id="3.40.50.300">
    <property type="entry name" value="P-loop containing nucleotide triphosphate hydrolases"/>
    <property type="match status" value="1"/>
</dbReference>
<evidence type="ECO:0000259" key="1">
    <source>
        <dbReference type="Pfam" id="PF14630"/>
    </source>
</evidence>
<dbReference type="GO" id="GO:0005664">
    <property type="term" value="C:nuclear origin of replication recognition complex"/>
    <property type="evidence" value="ECO:0007669"/>
    <property type="project" value="TreeGrafter"/>
</dbReference>
<dbReference type="eggNOG" id="KOG2543">
    <property type="taxonomic scope" value="Eukaryota"/>
</dbReference>
<sequence>MNESDTKRLRMLLYNNSRSISHVHVFGEDGSGRSEIVRQVLNNPEHDWVFNSLLKHLKRCLQICVFGDFLYADGSLKLLLESLATSLGFKTRGDKAERFINNLYENVDWPDENNKKIIIFLDNAQSIVDYPPAPLQCFLESYKAINDLTVRFVTSAPSCFTQYHINLIHLSVIGFHIATPSQETTKCLISKADSSIDPKFINFAIQTLFMYCKSPNTLFSIVSSSSWWYDSTVKFFQISDAWEMYSKRIRVHENGPKFDATLASKCVGKASSDKLGDVSGEQRLDEQRVVENETSFEAMPLAMRQFFFNLSNLIFISRYLLIAAFCASNNPQQADSRYFVKNHGKDKRSEKKELRAEENRLAKELGPKPAELQRIICIYETFLKLNETDISGFDLKNVIASLDSMGLVSVMNRNNLDTPKIKCLISLETAHRISGSLNLELRNYLEHAT</sequence>
<protein>
    <recommendedName>
        <fullName evidence="1">Origin recognition complex subunit 5 C-terminal domain-containing protein</fullName>
    </recommendedName>
</protein>
<dbReference type="GO" id="GO:0006270">
    <property type="term" value="P:DNA replication initiation"/>
    <property type="evidence" value="ECO:0007669"/>
    <property type="project" value="TreeGrafter"/>
</dbReference>
<dbReference type="SUPFAM" id="SSF52540">
    <property type="entry name" value="P-loop containing nucleoside triphosphate hydrolases"/>
    <property type="match status" value="1"/>
</dbReference>
<dbReference type="PANTHER" id="PTHR12705">
    <property type="entry name" value="ORIGIN RECOGNITION COMPLEX SUBUNIT 5"/>
    <property type="match status" value="1"/>
</dbReference>
<dbReference type="InterPro" id="IPR020796">
    <property type="entry name" value="ORC5"/>
</dbReference>
<dbReference type="STRING" id="31234.E3M589"/>
<dbReference type="InterPro" id="IPR047088">
    <property type="entry name" value="ORC5_C"/>
</dbReference>
<dbReference type="FunCoup" id="E3M589">
    <property type="interactions" value="2735"/>
</dbReference>
<keyword evidence="3" id="KW-1185">Reference proteome</keyword>
<dbReference type="HOGENOM" id="CLU_049372_0_0_1"/>
<dbReference type="AlphaFoldDB" id="E3M589"/>
<dbReference type="Proteomes" id="UP000008281">
    <property type="component" value="Unassembled WGS sequence"/>
</dbReference>
<reference evidence="2" key="1">
    <citation type="submission" date="2007-07" db="EMBL/GenBank/DDBJ databases">
        <title>PCAP assembly of the Caenorhabditis remanei genome.</title>
        <authorList>
            <consortium name="The Caenorhabditis remanei Sequencing Consortium"/>
            <person name="Wilson R.K."/>
        </authorList>
    </citation>
    <scope>NUCLEOTIDE SEQUENCE [LARGE SCALE GENOMIC DNA]</scope>
    <source>
        <strain evidence="2">PB4641</strain>
    </source>
</reference>
<dbReference type="GO" id="GO:0003688">
    <property type="term" value="F:DNA replication origin binding"/>
    <property type="evidence" value="ECO:0007669"/>
    <property type="project" value="TreeGrafter"/>
</dbReference>
<evidence type="ECO:0000313" key="2">
    <source>
        <dbReference type="EMBL" id="EFO92263.1"/>
    </source>
</evidence>
<dbReference type="InParanoid" id="E3M589"/>
<name>E3M589_CAERE</name>
<dbReference type="Pfam" id="PF14630">
    <property type="entry name" value="ORC5_C"/>
    <property type="match status" value="1"/>
</dbReference>
<dbReference type="OMA" id="FFTKNHG"/>
<proteinExistence type="predicted"/>
<dbReference type="PANTHER" id="PTHR12705:SF0">
    <property type="entry name" value="ORIGIN RECOGNITION COMPLEX SUBUNIT 5"/>
    <property type="match status" value="1"/>
</dbReference>